<proteinExistence type="predicted"/>
<reference evidence="3" key="3">
    <citation type="submission" date="2025-09" db="UniProtKB">
        <authorList>
            <consortium name="Ensembl"/>
        </authorList>
    </citation>
    <scope>IDENTIFICATION</scope>
</reference>
<dbReference type="Proteomes" id="UP000694397">
    <property type="component" value="Chromosome 3"/>
</dbReference>
<reference evidence="3" key="2">
    <citation type="submission" date="2025-08" db="UniProtKB">
        <authorList>
            <consortium name="Ensembl"/>
        </authorList>
    </citation>
    <scope>IDENTIFICATION</scope>
</reference>
<evidence type="ECO:0000313" key="3">
    <source>
        <dbReference type="Ensembl" id="ENSSFOP00015018535.1"/>
    </source>
</evidence>
<dbReference type="Ensembl" id="ENSSFOT00015018747.2">
    <property type="protein sequence ID" value="ENSSFOP00015018535.1"/>
    <property type="gene ID" value="ENSSFOG00015011915.2"/>
</dbReference>
<dbReference type="GeneTree" id="ENSGT01030000235186"/>
<reference evidence="3 4" key="1">
    <citation type="submission" date="2019-04" db="EMBL/GenBank/DDBJ databases">
        <authorList>
            <consortium name="Wellcome Sanger Institute Data Sharing"/>
        </authorList>
    </citation>
    <scope>NUCLEOTIDE SEQUENCE [LARGE SCALE GENOMIC DNA]</scope>
</reference>
<keyword evidence="4" id="KW-1185">Reference proteome</keyword>
<evidence type="ECO:0000256" key="2">
    <source>
        <dbReference type="SAM" id="Phobius"/>
    </source>
</evidence>
<keyword evidence="2" id="KW-0472">Membrane</keyword>
<dbReference type="AlphaFoldDB" id="A0A8C9RQX9"/>
<accession>A0A8C9RQX9</accession>
<feature type="compositionally biased region" description="Polar residues" evidence="1">
    <location>
        <begin position="24"/>
        <end position="42"/>
    </location>
</feature>
<organism evidence="3 4">
    <name type="scientific">Scleropages formosus</name>
    <name type="common">Asian bonytongue</name>
    <name type="synonym">Osteoglossum formosum</name>
    <dbReference type="NCBI Taxonomy" id="113540"/>
    <lineage>
        <taxon>Eukaryota</taxon>
        <taxon>Metazoa</taxon>
        <taxon>Chordata</taxon>
        <taxon>Craniata</taxon>
        <taxon>Vertebrata</taxon>
        <taxon>Euteleostomi</taxon>
        <taxon>Actinopterygii</taxon>
        <taxon>Neopterygii</taxon>
        <taxon>Teleostei</taxon>
        <taxon>Osteoglossocephala</taxon>
        <taxon>Osteoglossomorpha</taxon>
        <taxon>Osteoglossiformes</taxon>
        <taxon>Osteoglossidae</taxon>
        <taxon>Scleropages</taxon>
    </lineage>
</organism>
<keyword evidence="2" id="KW-0812">Transmembrane</keyword>
<evidence type="ECO:0000313" key="4">
    <source>
        <dbReference type="Proteomes" id="UP000694397"/>
    </source>
</evidence>
<keyword evidence="2" id="KW-1133">Transmembrane helix</keyword>
<dbReference type="OrthoDB" id="9392810at2759"/>
<name>A0A8C9RQX9_SCLFO</name>
<evidence type="ECO:0000256" key="1">
    <source>
        <dbReference type="SAM" id="MobiDB-lite"/>
    </source>
</evidence>
<feature type="transmembrane region" description="Helical" evidence="2">
    <location>
        <begin position="53"/>
        <end position="74"/>
    </location>
</feature>
<protein>
    <submittedName>
        <fullName evidence="3">Uncharacterized protein</fullName>
    </submittedName>
</protein>
<feature type="region of interest" description="Disordered" evidence="1">
    <location>
        <begin position="16"/>
        <end position="42"/>
    </location>
</feature>
<sequence>MKSCDRGQRWDKLVNKCVPGSEDQPPQVTDVPTSLKGSTKAPCTQSSMVNTSVWISVVAVMSISIIALLLWFAIYRRERRPIQHTVKDDKPEQPVDREAACVPAVAVVVDEEEEEAPTSFLRQNGGPLGVQEQEPPTWGRVVVCQASAHMCNGRKKHGVPLPATELGDAALVTTKTVQCSD</sequence>